<evidence type="ECO:0000313" key="2">
    <source>
        <dbReference type="Proteomes" id="UP001232148"/>
    </source>
</evidence>
<accession>A0AAD9HET6</accession>
<protein>
    <submittedName>
        <fullName evidence="1">Uncharacterized protein</fullName>
    </submittedName>
</protein>
<reference evidence="1" key="1">
    <citation type="submission" date="2021-06" db="EMBL/GenBank/DDBJ databases">
        <title>Comparative genomics, transcriptomics and evolutionary studies reveal genomic signatures of adaptation to plant cell wall in hemibiotrophic fungi.</title>
        <authorList>
            <consortium name="DOE Joint Genome Institute"/>
            <person name="Baroncelli R."/>
            <person name="Diaz J.F."/>
            <person name="Benocci T."/>
            <person name="Peng M."/>
            <person name="Battaglia E."/>
            <person name="Haridas S."/>
            <person name="Andreopoulos W."/>
            <person name="Labutti K."/>
            <person name="Pangilinan J."/>
            <person name="Floch G.L."/>
            <person name="Makela M.R."/>
            <person name="Henrissat B."/>
            <person name="Grigoriev I.V."/>
            <person name="Crouch J.A."/>
            <person name="De Vries R.P."/>
            <person name="Sukno S.A."/>
            <person name="Thon M.R."/>
        </authorList>
    </citation>
    <scope>NUCLEOTIDE SEQUENCE</scope>
    <source>
        <strain evidence="1">MAFF235873</strain>
    </source>
</reference>
<proteinExistence type="predicted"/>
<sequence>MCKSLPADLAGLAPFRRVTTTVLYCLRFVWLGGTLLTSTVLRAGGCEKPFGFVTIFRNRHGSFERSHGCLLSLYSSVISRWL</sequence>
<organism evidence="1 2">
    <name type="scientific">Colletotrichum zoysiae</name>
    <dbReference type="NCBI Taxonomy" id="1216348"/>
    <lineage>
        <taxon>Eukaryota</taxon>
        <taxon>Fungi</taxon>
        <taxon>Dikarya</taxon>
        <taxon>Ascomycota</taxon>
        <taxon>Pezizomycotina</taxon>
        <taxon>Sordariomycetes</taxon>
        <taxon>Hypocreomycetidae</taxon>
        <taxon>Glomerellales</taxon>
        <taxon>Glomerellaceae</taxon>
        <taxon>Colletotrichum</taxon>
        <taxon>Colletotrichum graminicola species complex</taxon>
    </lineage>
</organism>
<dbReference type="Proteomes" id="UP001232148">
    <property type="component" value="Unassembled WGS sequence"/>
</dbReference>
<dbReference type="AlphaFoldDB" id="A0AAD9HET6"/>
<evidence type="ECO:0000313" key="1">
    <source>
        <dbReference type="EMBL" id="KAK2026784.1"/>
    </source>
</evidence>
<gene>
    <name evidence="1" type="ORF">LX32DRAFT_9191</name>
</gene>
<keyword evidence="2" id="KW-1185">Reference proteome</keyword>
<name>A0AAD9HET6_9PEZI</name>
<dbReference type="EMBL" id="MU842907">
    <property type="protein sequence ID" value="KAK2026784.1"/>
    <property type="molecule type" value="Genomic_DNA"/>
</dbReference>
<comment type="caution">
    <text evidence="1">The sequence shown here is derived from an EMBL/GenBank/DDBJ whole genome shotgun (WGS) entry which is preliminary data.</text>
</comment>